<dbReference type="SUPFAM" id="SSF53067">
    <property type="entry name" value="Actin-like ATPase domain"/>
    <property type="match status" value="1"/>
</dbReference>
<dbReference type="Gene3D" id="3.30.420.40">
    <property type="match status" value="4"/>
</dbReference>
<keyword evidence="1" id="KW-0547">Nucleotide-binding</keyword>
<evidence type="ECO:0000256" key="4">
    <source>
        <dbReference type="SAM" id="MobiDB-lite"/>
    </source>
</evidence>
<name>A0A9X2E8I2_9NOCA</name>
<dbReference type="InterPro" id="IPR013126">
    <property type="entry name" value="Hsp_70_fam"/>
</dbReference>
<keyword evidence="6" id="KW-1185">Reference proteome</keyword>
<gene>
    <name evidence="5" type="ORF">NDR86_18915</name>
</gene>
<dbReference type="EMBL" id="JAMRXG010000007">
    <property type="protein sequence ID" value="MCM6775550.1"/>
    <property type="molecule type" value="Genomic_DNA"/>
</dbReference>
<feature type="region of interest" description="Disordered" evidence="4">
    <location>
        <begin position="299"/>
        <end position="336"/>
    </location>
</feature>
<keyword evidence="3" id="KW-0143">Chaperone</keyword>
<protein>
    <submittedName>
        <fullName evidence="5">Hsp70 family protein</fullName>
    </submittedName>
</protein>
<feature type="compositionally biased region" description="Pro residues" evidence="4">
    <location>
        <begin position="316"/>
        <end position="328"/>
    </location>
</feature>
<dbReference type="RefSeq" id="WP_251913795.1">
    <property type="nucleotide sequence ID" value="NZ_JAMRXG010000007.1"/>
</dbReference>
<proteinExistence type="predicted"/>
<evidence type="ECO:0000256" key="3">
    <source>
        <dbReference type="ARBA" id="ARBA00023186"/>
    </source>
</evidence>
<reference evidence="5" key="1">
    <citation type="submission" date="2022-06" db="EMBL/GenBank/DDBJ databases">
        <title>Novel species in genus nocardia.</title>
        <authorList>
            <person name="Li F."/>
        </authorList>
    </citation>
    <scope>NUCLEOTIDE SEQUENCE</scope>
    <source>
        <strain evidence="5">CDC141</strain>
    </source>
</reference>
<evidence type="ECO:0000313" key="5">
    <source>
        <dbReference type="EMBL" id="MCM6775550.1"/>
    </source>
</evidence>
<dbReference type="InterPro" id="IPR043129">
    <property type="entry name" value="ATPase_NBD"/>
</dbReference>
<dbReference type="AlphaFoldDB" id="A0A9X2E8I2"/>
<evidence type="ECO:0000256" key="1">
    <source>
        <dbReference type="ARBA" id="ARBA00022741"/>
    </source>
</evidence>
<accession>A0A9X2E8I2</accession>
<evidence type="ECO:0000313" key="6">
    <source>
        <dbReference type="Proteomes" id="UP001139157"/>
    </source>
</evidence>
<evidence type="ECO:0000256" key="2">
    <source>
        <dbReference type="ARBA" id="ARBA00022840"/>
    </source>
</evidence>
<dbReference type="Pfam" id="PF00012">
    <property type="entry name" value="HSP70"/>
    <property type="match status" value="1"/>
</dbReference>
<dbReference type="GO" id="GO:0140662">
    <property type="term" value="F:ATP-dependent protein folding chaperone"/>
    <property type="evidence" value="ECO:0007669"/>
    <property type="project" value="InterPro"/>
</dbReference>
<sequence length="353" mass="36896">MLDRTAIIGMGISVGAATTASASITAGGRISVSSRRLTSPDAAVVRELLASIPSQVHVTVADRGEQWVEPIDRVHSLPEPLAALEWLRHEHGPLPPGLVLVYDLGATSLDVAVVRVDADESAIEGTPVRSLDFGGLPLGAVIAETGCSPSDYDSLRAAHIRESFAVIRDALRAAAADLAEIDRILLVGGASRAPEVTRTIAELGRPAVTPADPAHCVAIGAALHAARFATPPAGPGVRTLALAGAAALAVAGVTVASLFLPTHTPAPAPPRPIAAPEAIAPIAWHLHTDDIALKAAAQQGVPTPETAPVREDTATAPPPPPESTPPPRQHTEHRRHHAPRFPWRHHHHHHHHH</sequence>
<keyword evidence="2" id="KW-0067">ATP-binding</keyword>
<organism evidence="5 6">
    <name type="scientific">Nocardia pulmonis</name>
    <dbReference type="NCBI Taxonomy" id="2951408"/>
    <lineage>
        <taxon>Bacteria</taxon>
        <taxon>Bacillati</taxon>
        <taxon>Actinomycetota</taxon>
        <taxon>Actinomycetes</taxon>
        <taxon>Mycobacteriales</taxon>
        <taxon>Nocardiaceae</taxon>
        <taxon>Nocardia</taxon>
    </lineage>
</organism>
<dbReference type="Gene3D" id="3.90.640.10">
    <property type="entry name" value="Actin, Chain A, domain 4"/>
    <property type="match status" value="2"/>
</dbReference>
<dbReference type="GO" id="GO:0005524">
    <property type="term" value="F:ATP binding"/>
    <property type="evidence" value="ECO:0007669"/>
    <property type="project" value="UniProtKB-KW"/>
</dbReference>
<dbReference type="Proteomes" id="UP001139157">
    <property type="component" value="Unassembled WGS sequence"/>
</dbReference>
<comment type="caution">
    <text evidence="5">The sequence shown here is derived from an EMBL/GenBank/DDBJ whole genome shotgun (WGS) entry which is preliminary data.</text>
</comment>